<dbReference type="AlphaFoldDB" id="A0A8J8P6L1"/>
<evidence type="ECO:0000313" key="2">
    <source>
        <dbReference type="Proteomes" id="UP000785679"/>
    </source>
</evidence>
<dbReference type="EMBL" id="RRYP01000747">
    <property type="protein sequence ID" value="TNV86909.1"/>
    <property type="molecule type" value="Genomic_DNA"/>
</dbReference>
<evidence type="ECO:0000313" key="1">
    <source>
        <dbReference type="EMBL" id="TNV86909.1"/>
    </source>
</evidence>
<keyword evidence="2" id="KW-1185">Reference proteome</keyword>
<organism evidence="1 2">
    <name type="scientific">Halteria grandinella</name>
    <dbReference type="NCBI Taxonomy" id="5974"/>
    <lineage>
        <taxon>Eukaryota</taxon>
        <taxon>Sar</taxon>
        <taxon>Alveolata</taxon>
        <taxon>Ciliophora</taxon>
        <taxon>Intramacronucleata</taxon>
        <taxon>Spirotrichea</taxon>
        <taxon>Stichotrichia</taxon>
        <taxon>Sporadotrichida</taxon>
        <taxon>Halteriidae</taxon>
        <taxon>Halteria</taxon>
    </lineage>
</organism>
<proteinExistence type="predicted"/>
<accession>A0A8J8P6L1</accession>
<gene>
    <name evidence="1" type="ORF">FGO68_gene11857</name>
</gene>
<name>A0A8J8P6L1_HALGN</name>
<reference evidence="1" key="1">
    <citation type="submission" date="2019-06" db="EMBL/GenBank/DDBJ databases">
        <authorList>
            <person name="Zheng W."/>
        </authorList>
    </citation>
    <scope>NUCLEOTIDE SEQUENCE</scope>
    <source>
        <strain evidence="1">QDHG01</strain>
    </source>
</reference>
<dbReference type="Proteomes" id="UP000785679">
    <property type="component" value="Unassembled WGS sequence"/>
</dbReference>
<protein>
    <submittedName>
        <fullName evidence="1">Uncharacterized protein</fullName>
    </submittedName>
</protein>
<comment type="caution">
    <text evidence="1">The sequence shown here is derived from an EMBL/GenBank/DDBJ whole genome shotgun (WGS) entry which is preliminary data.</text>
</comment>
<sequence>MCEDLFLLIQVANRCLCIYCLHYCPQSLVFYMQMLSQSFKFLPLHLHRLQYISIEISSQAKYLPDFANSRLL</sequence>